<evidence type="ECO:0000313" key="2">
    <source>
        <dbReference type="EMBL" id="MPC98126.1"/>
    </source>
</evidence>
<feature type="compositionally biased region" description="Basic and acidic residues" evidence="1">
    <location>
        <begin position="32"/>
        <end position="45"/>
    </location>
</feature>
<keyword evidence="3" id="KW-1185">Reference proteome</keyword>
<organism evidence="2 3">
    <name type="scientific">Portunus trituberculatus</name>
    <name type="common">Swimming crab</name>
    <name type="synonym">Neptunus trituberculatus</name>
    <dbReference type="NCBI Taxonomy" id="210409"/>
    <lineage>
        <taxon>Eukaryota</taxon>
        <taxon>Metazoa</taxon>
        <taxon>Ecdysozoa</taxon>
        <taxon>Arthropoda</taxon>
        <taxon>Crustacea</taxon>
        <taxon>Multicrustacea</taxon>
        <taxon>Malacostraca</taxon>
        <taxon>Eumalacostraca</taxon>
        <taxon>Eucarida</taxon>
        <taxon>Decapoda</taxon>
        <taxon>Pleocyemata</taxon>
        <taxon>Brachyura</taxon>
        <taxon>Eubrachyura</taxon>
        <taxon>Portunoidea</taxon>
        <taxon>Portunidae</taxon>
        <taxon>Portuninae</taxon>
        <taxon>Portunus</taxon>
    </lineage>
</organism>
<comment type="caution">
    <text evidence="2">The sequence shown here is derived from an EMBL/GenBank/DDBJ whole genome shotgun (WGS) entry which is preliminary data.</text>
</comment>
<feature type="region of interest" description="Disordered" evidence="1">
    <location>
        <begin position="1"/>
        <end position="45"/>
    </location>
</feature>
<dbReference type="Proteomes" id="UP000324222">
    <property type="component" value="Unassembled WGS sequence"/>
</dbReference>
<feature type="region of interest" description="Disordered" evidence="1">
    <location>
        <begin position="53"/>
        <end position="72"/>
    </location>
</feature>
<name>A0A5B7JUW8_PORTR</name>
<sequence>MSAAEQEDQEPNSTTTPGEKQQLSSRVTSEQPKSEGVARVDLPEHLEDLARRSAARLTESQVKVMRHTQQVR</sequence>
<feature type="compositionally biased region" description="Polar residues" evidence="1">
    <location>
        <begin position="11"/>
        <end position="31"/>
    </location>
</feature>
<proteinExistence type="predicted"/>
<dbReference type="EMBL" id="VSRR010112716">
    <property type="protein sequence ID" value="MPC98126.1"/>
    <property type="molecule type" value="Genomic_DNA"/>
</dbReference>
<feature type="compositionally biased region" description="Acidic residues" evidence="1">
    <location>
        <begin position="1"/>
        <end position="10"/>
    </location>
</feature>
<accession>A0A5B7JUW8</accession>
<dbReference type="AlphaFoldDB" id="A0A5B7JUW8"/>
<reference evidence="2 3" key="1">
    <citation type="submission" date="2019-05" db="EMBL/GenBank/DDBJ databases">
        <title>Another draft genome of Portunus trituberculatus and its Hox gene families provides insights of decapod evolution.</title>
        <authorList>
            <person name="Jeong J.-H."/>
            <person name="Song I."/>
            <person name="Kim S."/>
            <person name="Choi T."/>
            <person name="Kim D."/>
            <person name="Ryu S."/>
            <person name="Kim W."/>
        </authorList>
    </citation>
    <scope>NUCLEOTIDE SEQUENCE [LARGE SCALE GENOMIC DNA]</scope>
    <source>
        <tissue evidence="2">Muscle</tissue>
    </source>
</reference>
<evidence type="ECO:0000256" key="1">
    <source>
        <dbReference type="SAM" id="MobiDB-lite"/>
    </source>
</evidence>
<protein>
    <submittedName>
        <fullName evidence="2">Uncharacterized protein</fullName>
    </submittedName>
</protein>
<gene>
    <name evidence="2" type="ORF">E2C01_093479</name>
</gene>
<evidence type="ECO:0000313" key="3">
    <source>
        <dbReference type="Proteomes" id="UP000324222"/>
    </source>
</evidence>